<comment type="caution">
    <text evidence="2">The sequence shown here is derived from an EMBL/GenBank/DDBJ whole genome shotgun (WGS) entry which is preliminary data.</text>
</comment>
<evidence type="ECO:0000256" key="1">
    <source>
        <dbReference type="SAM" id="MobiDB-lite"/>
    </source>
</evidence>
<evidence type="ECO:0000313" key="2">
    <source>
        <dbReference type="EMBL" id="KAJ7711906.1"/>
    </source>
</evidence>
<accession>A0AAD7H4S3</accession>
<dbReference type="Proteomes" id="UP001215280">
    <property type="component" value="Unassembled WGS sequence"/>
</dbReference>
<organism evidence="2 3">
    <name type="scientific">Mycena maculata</name>
    <dbReference type="NCBI Taxonomy" id="230809"/>
    <lineage>
        <taxon>Eukaryota</taxon>
        <taxon>Fungi</taxon>
        <taxon>Dikarya</taxon>
        <taxon>Basidiomycota</taxon>
        <taxon>Agaricomycotina</taxon>
        <taxon>Agaricomycetes</taxon>
        <taxon>Agaricomycetidae</taxon>
        <taxon>Agaricales</taxon>
        <taxon>Marasmiineae</taxon>
        <taxon>Mycenaceae</taxon>
        <taxon>Mycena</taxon>
    </lineage>
</organism>
<feature type="region of interest" description="Disordered" evidence="1">
    <location>
        <begin position="340"/>
        <end position="370"/>
    </location>
</feature>
<proteinExistence type="predicted"/>
<keyword evidence="3" id="KW-1185">Reference proteome</keyword>
<name>A0AAD7H4S3_9AGAR</name>
<feature type="compositionally biased region" description="Basic and acidic residues" evidence="1">
    <location>
        <begin position="349"/>
        <end position="370"/>
    </location>
</feature>
<reference evidence="2" key="1">
    <citation type="submission" date="2023-03" db="EMBL/GenBank/DDBJ databases">
        <title>Massive genome expansion in bonnet fungi (Mycena s.s.) driven by repeated elements and novel gene families across ecological guilds.</title>
        <authorList>
            <consortium name="Lawrence Berkeley National Laboratory"/>
            <person name="Harder C.B."/>
            <person name="Miyauchi S."/>
            <person name="Viragh M."/>
            <person name="Kuo A."/>
            <person name="Thoen E."/>
            <person name="Andreopoulos B."/>
            <person name="Lu D."/>
            <person name="Skrede I."/>
            <person name="Drula E."/>
            <person name="Henrissat B."/>
            <person name="Morin E."/>
            <person name="Kohler A."/>
            <person name="Barry K."/>
            <person name="LaButti K."/>
            <person name="Morin E."/>
            <person name="Salamov A."/>
            <person name="Lipzen A."/>
            <person name="Mereny Z."/>
            <person name="Hegedus B."/>
            <person name="Baldrian P."/>
            <person name="Stursova M."/>
            <person name="Weitz H."/>
            <person name="Taylor A."/>
            <person name="Grigoriev I.V."/>
            <person name="Nagy L.G."/>
            <person name="Martin F."/>
            <person name="Kauserud H."/>
        </authorList>
    </citation>
    <scope>NUCLEOTIDE SEQUENCE</scope>
    <source>
        <strain evidence="2">CBHHK188m</strain>
    </source>
</reference>
<sequence length="480" mass="53161">MASNFFRVRLSPPLIDPTTAISRTTTKRHFTPISLNQAVLAQTLDLAKTWSRAPTMGEQLVEAVARDLDTQLARVPALGDDLRSLVDALQLREWNKDIDTQKSRLHKGSEHLTHIALKILLDRFVSDAFQAIQRHLRPSDSDEHNCQWLPEHQIESCKVDNTVFIDDNPVVLVEDKRLTDLPRVLEEVKMRASVLGQVDVKVTDKAPVQDWSTVVNKGALYQEVYKTDFVLFFSITAVLVGYRTGTSLLWSDPIYNRRDDGNEFERLGTPDAAQTMMDALLVVFGGVTASPTEQTGIPLLFLAVVLKGAMKYAPWLRQSFSSLSGLQFTTADPDPILKPQAGQYTSMGMKKEDVETASKRSGDKSGDYKPTKGTQALALNTLWCGPRSFAGSWYGELADPAGYSVTIVRPLSHGSHGVVYAGQLWQAGFPVSEVAIKVSDVAETLLAELARYEDLKDIMGHHIPRCYGVLMVDNGAFLVT</sequence>
<feature type="non-terminal residue" evidence="2">
    <location>
        <position position="1"/>
    </location>
</feature>
<dbReference type="EMBL" id="JARJLG010000454">
    <property type="protein sequence ID" value="KAJ7711906.1"/>
    <property type="molecule type" value="Genomic_DNA"/>
</dbReference>
<gene>
    <name evidence="2" type="ORF">DFH07DRAFT_864217</name>
</gene>
<evidence type="ECO:0000313" key="3">
    <source>
        <dbReference type="Proteomes" id="UP001215280"/>
    </source>
</evidence>
<protein>
    <submittedName>
        <fullName evidence="2">Uncharacterized protein</fullName>
    </submittedName>
</protein>
<dbReference type="AlphaFoldDB" id="A0AAD7H4S3"/>